<dbReference type="GO" id="GO:0022857">
    <property type="term" value="F:transmembrane transporter activity"/>
    <property type="evidence" value="ECO:0007669"/>
    <property type="project" value="InterPro"/>
</dbReference>
<comment type="subcellular location">
    <subcellularLocation>
        <location evidence="1">Membrane</location>
        <topology evidence="1">Multi-pass membrane protein</topology>
    </subcellularLocation>
</comment>
<dbReference type="FunFam" id="1.20.1250.20:FF:000196">
    <property type="entry name" value="MFS toxin efflux pump (AflT)"/>
    <property type="match status" value="1"/>
</dbReference>
<evidence type="ECO:0000256" key="4">
    <source>
        <dbReference type="ARBA" id="ARBA00022989"/>
    </source>
</evidence>
<dbReference type="InterPro" id="IPR011701">
    <property type="entry name" value="MFS"/>
</dbReference>
<dbReference type="AlphaFoldDB" id="A0AAJ0D1F1"/>
<dbReference type="GO" id="GO:0005886">
    <property type="term" value="C:plasma membrane"/>
    <property type="evidence" value="ECO:0007669"/>
    <property type="project" value="TreeGrafter"/>
</dbReference>
<feature type="transmembrane region" description="Helical" evidence="7">
    <location>
        <begin position="370"/>
        <end position="391"/>
    </location>
</feature>
<feature type="transmembrane region" description="Helical" evidence="7">
    <location>
        <begin position="534"/>
        <end position="555"/>
    </location>
</feature>
<keyword evidence="2" id="KW-0813">Transport</keyword>
<feature type="compositionally biased region" description="Basic and acidic residues" evidence="6">
    <location>
        <begin position="1"/>
        <end position="28"/>
    </location>
</feature>
<keyword evidence="10" id="KW-1185">Reference proteome</keyword>
<dbReference type="FunFam" id="1.20.1720.10:FF:000012">
    <property type="entry name" value="MFS toxin efflux pump (AflT)"/>
    <property type="match status" value="1"/>
</dbReference>
<protein>
    <recommendedName>
        <fullName evidence="8">Major facilitator superfamily (MFS) profile domain-containing protein</fullName>
    </recommendedName>
</protein>
<dbReference type="EMBL" id="JASWJB010000001">
    <property type="protein sequence ID" value="KAK2616917.1"/>
    <property type="molecule type" value="Genomic_DNA"/>
</dbReference>
<keyword evidence="4 7" id="KW-1133">Transmembrane helix</keyword>
<feature type="transmembrane region" description="Helical" evidence="7">
    <location>
        <begin position="337"/>
        <end position="358"/>
    </location>
</feature>
<dbReference type="Pfam" id="PF07690">
    <property type="entry name" value="MFS_1"/>
    <property type="match status" value="1"/>
</dbReference>
<dbReference type="InterPro" id="IPR020846">
    <property type="entry name" value="MFS_dom"/>
</dbReference>
<comment type="caution">
    <text evidence="9">The sequence shown here is derived from an EMBL/GenBank/DDBJ whole genome shotgun (WGS) entry which is preliminary data.</text>
</comment>
<evidence type="ECO:0000256" key="3">
    <source>
        <dbReference type="ARBA" id="ARBA00022692"/>
    </source>
</evidence>
<reference evidence="9" key="1">
    <citation type="submission" date="2023-06" db="EMBL/GenBank/DDBJ databases">
        <title>Conoideocrella luteorostrata (Hypocreales: Clavicipitaceae), a potential biocontrol fungus for elongate hemlock scale in United States Christmas tree production areas.</title>
        <authorList>
            <person name="Barrett H."/>
            <person name="Lovett B."/>
            <person name="Macias A.M."/>
            <person name="Stajich J.E."/>
            <person name="Kasson M.T."/>
        </authorList>
    </citation>
    <scope>NUCLEOTIDE SEQUENCE</scope>
    <source>
        <strain evidence="9">ARSEF 14590</strain>
    </source>
</reference>
<feature type="domain" description="Major facilitator superfamily (MFS) profile" evidence="8">
    <location>
        <begin position="71"/>
        <end position="519"/>
    </location>
</feature>
<dbReference type="Proteomes" id="UP001251528">
    <property type="component" value="Unassembled WGS sequence"/>
</dbReference>
<organism evidence="9 10">
    <name type="scientific">Conoideocrella luteorostrata</name>
    <dbReference type="NCBI Taxonomy" id="1105319"/>
    <lineage>
        <taxon>Eukaryota</taxon>
        <taxon>Fungi</taxon>
        <taxon>Dikarya</taxon>
        <taxon>Ascomycota</taxon>
        <taxon>Pezizomycotina</taxon>
        <taxon>Sordariomycetes</taxon>
        <taxon>Hypocreomycetidae</taxon>
        <taxon>Hypocreales</taxon>
        <taxon>Clavicipitaceae</taxon>
        <taxon>Conoideocrella</taxon>
    </lineage>
</organism>
<feature type="transmembrane region" description="Helical" evidence="7">
    <location>
        <begin position="106"/>
        <end position="124"/>
    </location>
</feature>
<feature type="compositionally biased region" description="Basic and acidic residues" evidence="6">
    <location>
        <begin position="38"/>
        <end position="50"/>
    </location>
</feature>
<feature type="transmembrane region" description="Helical" evidence="7">
    <location>
        <begin position="296"/>
        <end position="316"/>
    </location>
</feature>
<dbReference type="InterPro" id="IPR036259">
    <property type="entry name" value="MFS_trans_sf"/>
</dbReference>
<feature type="transmembrane region" description="Helical" evidence="7">
    <location>
        <begin position="68"/>
        <end position="94"/>
    </location>
</feature>
<feature type="transmembrane region" description="Helical" evidence="7">
    <location>
        <begin position="161"/>
        <end position="182"/>
    </location>
</feature>
<dbReference type="PANTHER" id="PTHR23501">
    <property type="entry name" value="MAJOR FACILITATOR SUPERFAMILY"/>
    <property type="match status" value="1"/>
</dbReference>
<evidence type="ECO:0000256" key="6">
    <source>
        <dbReference type="SAM" id="MobiDB-lite"/>
    </source>
</evidence>
<evidence type="ECO:0000313" key="9">
    <source>
        <dbReference type="EMBL" id="KAK2616917.1"/>
    </source>
</evidence>
<evidence type="ECO:0000259" key="8">
    <source>
        <dbReference type="PROSITE" id="PS50850"/>
    </source>
</evidence>
<feature type="transmembrane region" description="Helical" evidence="7">
    <location>
        <begin position="194"/>
        <end position="214"/>
    </location>
</feature>
<gene>
    <name evidence="9" type="ORF">QQS21_000005</name>
</gene>
<dbReference type="Gene3D" id="1.20.1720.10">
    <property type="entry name" value="Multidrug resistance protein D"/>
    <property type="match status" value="1"/>
</dbReference>
<keyword evidence="3 7" id="KW-0812">Transmembrane</keyword>
<evidence type="ECO:0000256" key="1">
    <source>
        <dbReference type="ARBA" id="ARBA00004141"/>
    </source>
</evidence>
<feature type="transmembrane region" description="Helical" evidence="7">
    <location>
        <begin position="226"/>
        <end position="246"/>
    </location>
</feature>
<dbReference type="CDD" id="cd17502">
    <property type="entry name" value="MFS_Azr1_MDR_like"/>
    <property type="match status" value="1"/>
</dbReference>
<dbReference type="PROSITE" id="PS50850">
    <property type="entry name" value="MFS"/>
    <property type="match status" value="1"/>
</dbReference>
<feature type="transmembrane region" description="Helical" evidence="7">
    <location>
        <begin position="136"/>
        <end position="155"/>
    </location>
</feature>
<feature type="transmembrane region" description="Helical" evidence="7">
    <location>
        <begin position="462"/>
        <end position="484"/>
    </location>
</feature>
<evidence type="ECO:0000313" key="10">
    <source>
        <dbReference type="Proteomes" id="UP001251528"/>
    </source>
</evidence>
<proteinExistence type="predicted"/>
<feature type="transmembrane region" description="Helical" evidence="7">
    <location>
        <begin position="398"/>
        <end position="418"/>
    </location>
</feature>
<dbReference type="PANTHER" id="PTHR23501:SF201">
    <property type="entry name" value="MFS AFLATOXIN EFFLUX PUMP"/>
    <property type="match status" value="1"/>
</dbReference>
<evidence type="ECO:0000256" key="5">
    <source>
        <dbReference type="ARBA" id="ARBA00023136"/>
    </source>
</evidence>
<feature type="transmembrane region" description="Helical" evidence="7">
    <location>
        <begin position="266"/>
        <end position="284"/>
    </location>
</feature>
<name>A0AAJ0D1F1_9HYPO</name>
<sequence length="592" mass="63616">MFGKRDKTQTTKNEKLEPSTVTDKESSHTEANLSSGDGHIHPELSTKEGEQSGLQEDADKQYPSGGKLALIMTAVCATVFLVALDRTIIATAVPRITTDFHSLDHIIWYASAYLITSCGTQLLWGRIFTFYSTKMVFLAAIVVFEVGSVICGAAPTSVAFIIGRAIAGMGSAGIFSGSTVILTHILPLQKRPMYVGLMGSMFGISSVVGPLMGGAFTDRATWRWCFYINLPIGGVVLAVLILFLHVSHEKIGDITMSRRIMQLDPFGTLVFLPGVICFLLALQWGGNTYAWSDARIIVLFVVSGVLLVAFVGIQIWRQEDATIPPRIAKQRSVAFGSVFSMCIGSGLVSVLYCLPIWFQAVKGTTAVQSGIDTIPMVLALVVGAIISGATITRTGYYVPWMFVSAILMSTGSGLMTTFKVDTGHSAWIGYQVLFGLGLGMGMQQPSLAAQTVLAQKDVSIGIALMFFTQSLGGAVFSSVGQSVFVNHLGKELPAVSGINIEEILAAGATGLSRVVPTDKLAEVLVVYNHALRNAFIVAVTISCLMVLPASGMEWLTIKKDEVMKDDVEKEAIKKDDVEKEDVEKEDVSRPAA</sequence>
<dbReference type="SUPFAM" id="SSF103473">
    <property type="entry name" value="MFS general substrate transporter"/>
    <property type="match status" value="1"/>
</dbReference>
<feature type="region of interest" description="Disordered" evidence="6">
    <location>
        <begin position="1"/>
        <end position="58"/>
    </location>
</feature>
<dbReference type="Gene3D" id="1.20.1250.20">
    <property type="entry name" value="MFS general substrate transporter like domains"/>
    <property type="match status" value="1"/>
</dbReference>
<accession>A0AAJ0D1F1</accession>
<evidence type="ECO:0000256" key="7">
    <source>
        <dbReference type="SAM" id="Phobius"/>
    </source>
</evidence>
<evidence type="ECO:0000256" key="2">
    <source>
        <dbReference type="ARBA" id="ARBA00022448"/>
    </source>
</evidence>
<keyword evidence="5 7" id="KW-0472">Membrane</keyword>